<accession>A0A1I2SX44</accession>
<reference evidence="2 3" key="1">
    <citation type="submission" date="2016-10" db="EMBL/GenBank/DDBJ databases">
        <authorList>
            <person name="de Groot N.N."/>
        </authorList>
    </citation>
    <scope>NUCLEOTIDE SEQUENCE [LARGE SCALE GENOMIC DNA]</scope>
    <source>
        <strain>J11</strain>
        <strain evidence="3">PG 39</strain>
    </source>
</reference>
<gene>
    <name evidence="2" type="ORF">SAMN05660282_01288</name>
</gene>
<dbReference type="Gene3D" id="3.40.50.880">
    <property type="match status" value="1"/>
</dbReference>
<dbReference type="PANTHER" id="PTHR42695:SF5">
    <property type="entry name" value="GLUTAMINE AMIDOTRANSFERASE YLR126C-RELATED"/>
    <property type="match status" value="1"/>
</dbReference>
<dbReference type="NCBIfam" id="NF005743">
    <property type="entry name" value="PRK07567.1"/>
    <property type="match status" value="1"/>
</dbReference>
<dbReference type="InterPro" id="IPR017926">
    <property type="entry name" value="GATASE"/>
</dbReference>
<dbReference type="Proteomes" id="UP000199065">
    <property type="component" value="Unassembled WGS sequence"/>
</dbReference>
<dbReference type="Pfam" id="PF00117">
    <property type="entry name" value="GATase"/>
    <property type="match status" value="1"/>
</dbReference>
<protein>
    <submittedName>
        <fullName evidence="2">GMP synthase (Glutamine-hydrolysing)</fullName>
    </submittedName>
</protein>
<proteinExistence type="predicted"/>
<dbReference type="RefSeq" id="WP_092285593.1">
    <property type="nucleotide sequence ID" value="NZ_FOPJ01000006.1"/>
</dbReference>
<dbReference type="STRING" id="185761.SAMN05660282_01288"/>
<sequence>MVSMLLISPRQGAEVAAAEYRDFCVAAGLREGELEQRMLDHADSSLGDLRGFDGVFVGGSSLNVTNPTYSPWQQQVHAELKALIDSPIPTFLVCYGNTLVAGLYGGEVGRTHPEDSGETIVELTEYGLKDPLTRGFPPRFSSLTGHTENVISPAPGSQVLATGPRCPIQMVRANASTWACQFHADMDAHAMKTRMDFYRDYGYFAASEYERIIAELPSIDTTWSNRLLANFVAYCRDASPYGGKDRLPE</sequence>
<dbReference type="AlphaFoldDB" id="A0A1I2SX44"/>
<dbReference type="CDD" id="cd01741">
    <property type="entry name" value="GATase1_1"/>
    <property type="match status" value="1"/>
</dbReference>
<keyword evidence="3" id="KW-1185">Reference proteome</keyword>
<dbReference type="SUPFAM" id="SSF52317">
    <property type="entry name" value="Class I glutamine amidotransferase-like"/>
    <property type="match status" value="1"/>
</dbReference>
<organism evidence="2 3">
    <name type="scientific">Corynebacterium spheniscorum</name>
    <dbReference type="NCBI Taxonomy" id="185761"/>
    <lineage>
        <taxon>Bacteria</taxon>
        <taxon>Bacillati</taxon>
        <taxon>Actinomycetota</taxon>
        <taxon>Actinomycetes</taxon>
        <taxon>Mycobacteriales</taxon>
        <taxon>Corynebacteriaceae</taxon>
        <taxon>Corynebacterium</taxon>
    </lineage>
</organism>
<dbReference type="OrthoDB" id="5196541at2"/>
<name>A0A1I2SX44_9CORY</name>
<dbReference type="EMBL" id="FOPJ01000006">
    <property type="protein sequence ID" value="SFG57190.1"/>
    <property type="molecule type" value="Genomic_DNA"/>
</dbReference>
<dbReference type="PANTHER" id="PTHR42695">
    <property type="entry name" value="GLUTAMINE AMIDOTRANSFERASE YLR126C-RELATED"/>
    <property type="match status" value="1"/>
</dbReference>
<evidence type="ECO:0000313" key="3">
    <source>
        <dbReference type="Proteomes" id="UP000199065"/>
    </source>
</evidence>
<evidence type="ECO:0000259" key="1">
    <source>
        <dbReference type="Pfam" id="PF00117"/>
    </source>
</evidence>
<dbReference type="InterPro" id="IPR029062">
    <property type="entry name" value="Class_I_gatase-like"/>
</dbReference>
<dbReference type="GO" id="GO:0005829">
    <property type="term" value="C:cytosol"/>
    <property type="evidence" value="ECO:0007669"/>
    <property type="project" value="TreeGrafter"/>
</dbReference>
<dbReference type="InterPro" id="IPR044992">
    <property type="entry name" value="ChyE-like"/>
</dbReference>
<evidence type="ECO:0000313" key="2">
    <source>
        <dbReference type="EMBL" id="SFG57190.1"/>
    </source>
</evidence>
<feature type="domain" description="Glutamine amidotransferase" evidence="1">
    <location>
        <begin position="49"/>
        <end position="194"/>
    </location>
</feature>